<name>A0ABR8MQ28_9BACL</name>
<dbReference type="Proteomes" id="UP000609346">
    <property type="component" value="Unassembled WGS sequence"/>
</dbReference>
<keyword evidence="1" id="KW-1133">Transmembrane helix</keyword>
<organism evidence="3 4">
    <name type="scientific">Paenibacillus terricola</name>
    <dbReference type="NCBI Taxonomy" id="2763503"/>
    <lineage>
        <taxon>Bacteria</taxon>
        <taxon>Bacillati</taxon>
        <taxon>Bacillota</taxon>
        <taxon>Bacilli</taxon>
        <taxon>Bacillales</taxon>
        <taxon>Paenibacillaceae</taxon>
        <taxon>Paenibacillus</taxon>
    </lineage>
</organism>
<dbReference type="RefSeq" id="WP_191202332.1">
    <property type="nucleotide sequence ID" value="NZ_JACXZA010000001.1"/>
</dbReference>
<dbReference type="EMBL" id="JACXZA010000001">
    <property type="protein sequence ID" value="MBD3918099.1"/>
    <property type="molecule type" value="Genomic_DNA"/>
</dbReference>
<protein>
    <submittedName>
        <fullName evidence="3">VanZ family protein</fullName>
    </submittedName>
</protein>
<dbReference type="Pfam" id="PF04892">
    <property type="entry name" value="VanZ"/>
    <property type="match status" value="1"/>
</dbReference>
<evidence type="ECO:0000259" key="2">
    <source>
        <dbReference type="Pfam" id="PF04892"/>
    </source>
</evidence>
<comment type="caution">
    <text evidence="3">The sequence shown here is derived from an EMBL/GenBank/DDBJ whole genome shotgun (WGS) entry which is preliminary data.</text>
</comment>
<evidence type="ECO:0000256" key="1">
    <source>
        <dbReference type="SAM" id="Phobius"/>
    </source>
</evidence>
<reference evidence="3 4" key="1">
    <citation type="submission" date="2020-09" db="EMBL/GenBank/DDBJ databases">
        <title>Paenibacillus sp. strain PR3 16S rRNA gene Genome sequencing and assembly.</title>
        <authorList>
            <person name="Kim J."/>
        </authorList>
    </citation>
    <scope>NUCLEOTIDE SEQUENCE [LARGE SCALE GENOMIC DNA]</scope>
    <source>
        <strain evidence="3 4">PR3</strain>
    </source>
</reference>
<keyword evidence="1" id="KW-0812">Transmembrane</keyword>
<feature type="domain" description="VanZ-like" evidence="2">
    <location>
        <begin position="13"/>
        <end position="126"/>
    </location>
</feature>
<evidence type="ECO:0000313" key="3">
    <source>
        <dbReference type="EMBL" id="MBD3918099.1"/>
    </source>
</evidence>
<feature type="transmembrane region" description="Helical" evidence="1">
    <location>
        <begin position="52"/>
        <end position="69"/>
    </location>
</feature>
<keyword evidence="4" id="KW-1185">Reference proteome</keyword>
<dbReference type="InterPro" id="IPR006976">
    <property type="entry name" value="VanZ-like"/>
</dbReference>
<feature type="transmembrane region" description="Helical" evidence="1">
    <location>
        <begin position="76"/>
        <end position="91"/>
    </location>
</feature>
<evidence type="ECO:0000313" key="4">
    <source>
        <dbReference type="Proteomes" id="UP000609346"/>
    </source>
</evidence>
<accession>A0ABR8MQ28</accession>
<sequence>MKQSRLRLYRLLPAVLVMAAIFWLSDQPASEMNTVFLPWFQELFPSMEGFDWGHYAAYFALALAFDYYGGKGSDRVSAKLIIVLLCTLYGITDEYHQQFVEGRTPDYHDLLHDAIGASAAVLLISIPTLRRWWRRVAN</sequence>
<keyword evidence="1" id="KW-0472">Membrane</keyword>
<dbReference type="NCBIfam" id="NF037970">
    <property type="entry name" value="vanZ_1"/>
    <property type="match status" value="1"/>
</dbReference>
<gene>
    <name evidence="3" type="ORF">H8B09_04995</name>
</gene>
<proteinExistence type="predicted"/>
<feature type="transmembrane region" description="Helical" evidence="1">
    <location>
        <begin position="111"/>
        <end position="129"/>
    </location>
</feature>